<dbReference type="InterPro" id="IPR036259">
    <property type="entry name" value="MFS_trans_sf"/>
</dbReference>
<keyword evidence="5 8" id="KW-1133">Transmembrane helix</keyword>
<feature type="region of interest" description="Disordered" evidence="7">
    <location>
        <begin position="132"/>
        <end position="152"/>
    </location>
</feature>
<evidence type="ECO:0000256" key="2">
    <source>
        <dbReference type="ARBA" id="ARBA00022448"/>
    </source>
</evidence>
<comment type="subcellular location">
    <subcellularLocation>
        <location evidence="1">Cell membrane</location>
        <topology evidence="1">Multi-pass membrane protein</topology>
    </subcellularLocation>
</comment>
<gene>
    <name evidence="9" type="ORF">ACFQ5D_24875</name>
</gene>
<reference evidence="10" key="1">
    <citation type="journal article" date="2019" name="Int. J. Syst. Evol. Microbiol.">
        <title>The Global Catalogue of Microorganisms (GCM) 10K type strain sequencing project: providing services to taxonomists for standard genome sequencing and annotation.</title>
        <authorList>
            <consortium name="The Broad Institute Genomics Platform"/>
            <consortium name="The Broad Institute Genome Sequencing Center for Infectious Disease"/>
            <person name="Wu L."/>
            <person name="Ma J."/>
        </authorList>
    </citation>
    <scope>NUCLEOTIDE SEQUENCE [LARGE SCALE GENOMIC DNA]</scope>
    <source>
        <strain evidence="10">CCM 9147</strain>
    </source>
</reference>
<protein>
    <recommendedName>
        <fullName evidence="11">MFS transporter</fullName>
    </recommendedName>
</protein>
<evidence type="ECO:0008006" key="11">
    <source>
        <dbReference type="Google" id="ProtNLM"/>
    </source>
</evidence>
<evidence type="ECO:0000256" key="6">
    <source>
        <dbReference type="ARBA" id="ARBA00023136"/>
    </source>
</evidence>
<organism evidence="9 10">
    <name type="scientific">Paenibacillus farraposensis</name>
    <dbReference type="NCBI Taxonomy" id="2807095"/>
    <lineage>
        <taxon>Bacteria</taxon>
        <taxon>Bacillati</taxon>
        <taxon>Bacillota</taxon>
        <taxon>Bacilli</taxon>
        <taxon>Bacillales</taxon>
        <taxon>Paenibacillaceae</taxon>
        <taxon>Paenibacillus</taxon>
    </lineage>
</organism>
<evidence type="ECO:0000256" key="7">
    <source>
        <dbReference type="SAM" id="MobiDB-lite"/>
    </source>
</evidence>
<dbReference type="PANTHER" id="PTHR43266">
    <property type="entry name" value="MACROLIDE-EFFLUX PROTEIN"/>
    <property type="match status" value="1"/>
</dbReference>
<evidence type="ECO:0000256" key="1">
    <source>
        <dbReference type="ARBA" id="ARBA00004651"/>
    </source>
</evidence>
<keyword evidence="10" id="KW-1185">Reference proteome</keyword>
<dbReference type="Proteomes" id="UP001597340">
    <property type="component" value="Unassembled WGS sequence"/>
</dbReference>
<feature type="transmembrane region" description="Helical" evidence="8">
    <location>
        <begin position="12"/>
        <end position="31"/>
    </location>
</feature>
<evidence type="ECO:0000313" key="9">
    <source>
        <dbReference type="EMBL" id="MFD1464461.1"/>
    </source>
</evidence>
<keyword evidence="4 8" id="KW-0812">Transmembrane</keyword>
<dbReference type="PANTHER" id="PTHR43266:SF2">
    <property type="entry name" value="MAJOR FACILITATOR SUPERFAMILY (MFS) PROFILE DOMAIN-CONTAINING PROTEIN"/>
    <property type="match status" value="1"/>
</dbReference>
<evidence type="ECO:0000256" key="8">
    <source>
        <dbReference type="SAM" id="Phobius"/>
    </source>
</evidence>
<dbReference type="Gene3D" id="1.20.1250.20">
    <property type="entry name" value="MFS general substrate transporter like domains"/>
    <property type="match status" value="1"/>
</dbReference>
<feature type="compositionally biased region" description="Low complexity" evidence="7">
    <location>
        <begin position="138"/>
        <end position="152"/>
    </location>
</feature>
<keyword evidence="6 8" id="KW-0472">Membrane</keyword>
<keyword evidence="3" id="KW-1003">Cell membrane</keyword>
<dbReference type="SUPFAM" id="SSF103473">
    <property type="entry name" value="MFS general substrate transporter"/>
    <property type="match status" value="1"/>
</dbReference>
<accession>A0ABW4DKW2</accession>
<feature type="transmembrane region" description="Helical" evidence="8">
    <location>
        <begin position="37"/>
        <end position="62"/>
    </location>
</feature>
<evidence type="ECO:0000256" key="3">
    <source>
        <dbReference type="ARBA" id="ARBA00022475"/>
    </source>
</evidence>
<evidence type="ECO:0000313" key="10">
    <source>
        <dbReference type="Proteomes" id="UP001597340"/>
    </source>
</evidence>
<feature type="transmembrane region" description="Helical" evidence="8">
    <location>
        <begin position="103"/>
        <end position="122"/>
    </location>
</feature>
<comment type="caution">
    <text evidence="9">The sequence shown here is derived from an EMBL/GenBank/DDBJ whole genome shotgun (WGS) entry which is preliminary data.</text>
</comment>
<dbReference type="EMBL" id="JBHTNZ010000276">
    <property type="protein sequence ID" value="MFD1464461.1"/>
    <property type="molecule type" value="Genomic_DNA"/>
</dbReference>
<feature type="non-terminal residue" evidence="9">
    <location>
        <position position="1"/>
    </location>
</feature>
<keyword evidence="2" id="KW-0813">Transport</keyword>
<sequence>FRHHPILISFRFIALMGGLLMLNGLPLLFHWPNAVNVLFYLALNVASGVMVVLINTPIGTLMQQLIPADLQGRVFSLQGMMSTLLNPVGTLFFGMLFDRIAAGPIFGVTGLILVSLTLTIIAQMSREKLLERPENQVPEPAAESVTESAAEA</sequence>
<proteinExistence type="predicted"/>
<evidence type="ECO:0000256" key="4">
    <source>
        <dbReference type="ARBA" id="ARBA00022692"/>
    </source>
</evidence>
<feature type="transmembrane region" description="Helical" evidence="8">
    <location>
        <begin position="74"/>
        <end position="97"/>
    </location>
</feature>
<evidence type="ECO:0000256" key="5">
    <source>
        <dbReference type="ARBA" id="ARBA00022989"/>
    </source>
</evidence>
<name>A0ABW4DKW2_9BACL</name>